<proteinExistence type="predicted"/>
<organism evidence="2 3">
    <name type="scientific">Pseudomonas phage KTN4</name>
    <dbReference type="NCBI Taxonomy" id="1862701"/>
    <lineage>
        <taxon>Viruses</taxon>
        <taxon>Duplodnaviria</taxon>
        <taxon>Heunggongvirae</taxon>
        <taxon>Uroviricota</taxon>
        <taxon>Caudoviricetes</taxon>
        <taxon>Chimalliviridae</taxon>
        <taxon>Phikzvirus</taxon>
        <taxon>Phikzvirus phiKZ</taxon>
    </lineage>
</organism>
<sequence length="246" mass="27594">MSQQQPNAPVVNPFNVMNTWLHAKPCEGSQKRPTLRFGLFKNQPRVTVRTNVPGDKDHGKIEFNTDLATFACFIKFAMDLIEGKTEDTERVFVYRNNFVAGKKRDNFIELSKLHVGRAQDGRIYIAVLSTQPDRPKIKFFFGPSQFHDIRKADGSQLSPKEMSDAYAYGFLDPAYKLVMHLLVTEFDPDAKGVSNPANFNQGNGNSGGYNNGGQRNNYNNGGNNSYAKPANNSYNDSAFDEDMPSF</sequence>
<reference evidence="2 3" key="1">
    <citation type="journal article" date="2016" name="Sci. Rep.">
        <title>A proposed integrated approach for the preclinical evaluation of phage therapy in Pseudomonas infections.</title>
        <authorList>
            <person name="Danis-Wlodarczyk K."/>
            <person name="Vandenheuvel D."/>
            <person name="Jang H.B."/>
            <person name="Briers Y."/>
            <person name="Olszak T."/>
            <person name="Arabski M."/>
            <person name="Wasik S."/>
            <person name="Drabik M."/>
            <person name="Higgins G."/>
            <person name="Tyrrell J."/>
            <person name="Harvey B.J."/>
            <person name="Noben J.P."/>
            <person name="Lavigne R."/>
            <person name="Drulis-Kawa Z."/>
        </authorList>
    </citation>
    <scope>NUCLEOTIDE SEQUENCE [LARGE SCALE GENOMIC DNA]</scope>
</reference>
<evidence type="ECO:0000256" key="1">
    <source>
        <dbReference type="SAM" id="MobiDB-lite"/>
    </source>
</evidence>
<feature type="compositionally biased region" description="Low complexity" evidence="1">
    <location>
        <begin position="212"/>
        <end position="225"/>
    </location>
</feature>
<gene>
    <name evidence="2" type="ORF">KTN4_089</name>
</gene>
<dbReference type="Proteomes" id="UP000224336">
    <property type="component" value="Segment"/>
</dbReference>
<feature type="region of interest" description="Disordered" evidence="1">
    <location>
        <begin position="194"/>
        <end position="246"/>
    </location>
</feature>
<protein>
    <submittedName>
        <fullName evidence="2">Uncharacterized protein</fullName>
    </submittedName>
</protein>
<accession>A0A192Y523</accession>
<evidence type="ECO:0000313" key="2">
    <source>
        <dbReference type="EMBL" id="ANM44847.1"/>
    </source>
</evidence>
<evidence type="ECO:0000313" key="3">
    <source>
        <dbReference type="Proteomes" id="UP000224336"/>
    </source>
</evidence>
<dbReference type="EMBL" id="KU521356">
    <property type="protein sequence ID" value="ANM44847.1"/>
    <property type="molecule type" value="Genomic_DNA"/>
</dbReference>
<name>A0A192Y523_9CAUD</name>